<comment type="catalytic activity">
    <reaction evidence="8">
        <text>a (3R)-hydroxyacyl-[ACP] = a (2E)-enoyl-[ACP] + H2O</text>
        <dbReference type="Rhea" id="RHEA:13097"/>
        <dbReference type="Rhea" id="RHEA-COMP:9925"/>
        <dbReference type="Rhea" id="RHEA-COMP:9945"/>
        <dbReference type="ChEBI" id="CHEBI:15377"/>
        <dbReference type="ChEBI" id="CHEBI:78784"/>
        <dbReference type="ChEBI" id="CHEBI:78827"/>
        <dbReference type="EC" id="4.2.1.59"/>
    </reaction>
</comment>
<evidence type="ECO:0000256" key="2">
    <source>
        <dbReference type="ARBA" id="ARBA00022490"/>
    </source>
</evidence>
<evidence type="ECO:0000256" key="7">
    <source>
        <dbReference type="ARBA" id="ARBA00025049"/>
    </source>
</evidence>
<dbReference type="AlphaFoldDB" id="E3CW68"/>
<dbReference type="FunFam" id="3.10.129.10:FF:000001">
    <property type="entry name" value="3-hydroxyacyl-[acyl-carrier-protein] dehydratase FabZ"/>
    <property type="match status" value="1"/>
</dbReference>
<keyword evidence="10" id="KW-1185">Reference proteome</keyword>
<dbReference type="InterPro" id="IPR010084">
    <property type="entry name" value="FabZ"/>
</dbReference>
<dbReference type="HAMAP" id="MF_00406">
    <property type="entry name" value="FabZ"/>
    <property type="match status" value="1"/>
</dbReference>
<dbReference type="eggNOG" id="COG0764">
    <property type="taxonomic scope" value="Bacteria"/>
</dbReference>
<dbReference type="GO" id="GO:0006633">
    <property type="term" value="P:fatty acid biosynthetic process"/>
    <property type="evidence" value="ECO:0007669"/>
    <property type="project" value="UniProtKB-UniRule"/>
</dbReference>
<keyword evidence="5 8" id="KW-0443">Lipid metabolism</keyword>
<proteinExistence type="inferred from homology"/>
<evidence type="ECO:0000256" key="1">
    <source>
        <dbReference type="ARBA" id="ARBA00004496"/>
    </source>
</evidence>
<keyword evidence="6 8" id="KW-0456">Lyase</keyword>
<accession>E3CW68</accession>
<reference evidence="9 10" key="1">
    <citation type="journal article" date="2010" name="Stand. Genomic Sci.">
        <title>Non-contiguous finished genome sequence of Aminomonas paucivorans type strain (GLU-3).</title>
        <authorList>
            <person name="Pitluck S."/>
            <person name="Yasawong M."/>
            <person name="Held B."/>
            <person name="Lapidus A."/>
            <person name="Nolan M."/>
            <person name="Copeland A."/>
            <person name="Lucas S."/>
            <person name="Del Rio T.G."/>
            <person name="Tice H."/>
            <person name="Cheng J.F."/>
            <person name="Chertkov O."/>
            <person name="Goodwin L."/>
            <person name="Tapia R."/>
            <person name="Han C."/>
            <person name="Liolios K."/>
            <person name="Ivanova N."/>
            <person name="Mavromatis K."/>
            <person name="Ovchinnikova G."/>
            <person name="Pati A."/>
            <person name="Chen A."/>
            <person name="Palaniappan K."/>
            <person name="Land M."/>
            <person name="Hauser L."/>
            <person name="Chang Y.J."/>
            <person name="Jeffries C.D."/>
            <person name="Pukall R."/>
            <person name="Spring S."/>
            <person name="Rohde M."/>
            <person name="Sikorski J."/>
            <person name="Goker M."/>
            <person name="Woyke T."/>
            <person name="Bristow J."/>
            <person name="Eisen J.A."/>
            <person name="Markowitz V."/>
            <person name="Hugenholtz P."/>
            <person name="Kyrpides N.C."/>
            <person name="Klenk H.P."/>
        </authorList>
    </citation>
    <scope>NUCLEOTIDE SEQUENCE [LARGE SCALE GENOMIC DNA]</scope>
    <source>
        <strain evidence="9 10">DSM 12260</strain>
    </source>
</reference>
<dbReference type="STRING" id="584708.Apau_0892"/>
<keyword evidence="4 8" id="KW-0441">Lipid A biosynthesis</keyword>
<dbReference type="Gene3D" id="3.10.129.10">
    <property type="entry name" value="Hotdog Thioesterase"/>
    <property type="match status" value="1"/>
</dbReference>
<dbReference type="PANTHER" id="PTHR30272">
    <property type="entry name" value="3-HYDROXYACYL-[ACYL-CARRIER-PROTEIN] DEHYDRATASE"/>
    <property type="match status" value="1"/>
</dbReference>
<comment type="similarity">
    <text evidence="8">Belongs to the thioester dehydratase family. FabZ subfamily.</text>
</comment>
<evidence type="ECO:0000256" key="3">
    <source>
        <dbReference type="ARBA" id="ARBA00022516"/>
    </source>
</evidence>
<dbReference type="GO" id="GO:0016020">
    <property type="term" value="C:membrane"/>
    <property type="evidence" value="ECO:0007669"/>
    <property type="project" value="GOC"/>
</dbReference>
<dbReference type="CDD" id="cd01288">
    <property type="entry name" value="FabZ"/>
    <property type="match status" value="1"/>
</dbReference>
<evidence type="ECO:0000313" key="9">
    <source>
        <dbReference type="EMBL" id="EFQ23320.1"/>
    </source>
</evidence>
<organism evidence="9 10">
    <name type="scientific">Aminomonas paucivorans DSM 12260</name>
    <dbReference type="NCBI Taxonomy" id="584708"/>
    <lineage>
        <taxon>Bacteria</taxon>
        <taxon>Thermotogati</taxon>
        <taxon>Synergistota</taxon>
        <taxon>Synergistia</taxon>
        <taxon>Synergistales</taxon>
        <taxon>Synergistaceae</taxon>
        <taxon>Aminomonas</taxon>
    </lineage>
</organism>
<dbReference type="EC" id="4.2.1.59" evidence="8"/>
<evidence type="ECO:0000256" key="8">
    <source>
        <dbReference type="HAMAP-Rule" id="MF_00406"/>
    </source>
</evidence>
<dbReference type="GO" id="GO:0005737">
    <property type="term" value="C:cytoplasm"/>
    <property type="evidence" value="ECO:0007669"/>
    <property type="project" value="UniProtKB-SubCell"/>
</dbReference>
<evidence type="ECO:0000256" key="6">
    <source>
        <dbReference type="ARBA" id="ARBA00023239"/>
    </source>
</evidence>
<dbReference type="SUPFAM" id="SSF54637">
    <property type="entry name" value="Thioesterase/thiol ester dehydrase-isomerase"/>
    <property type="match status" value="1"/>
</dbReference>
<evidence type="ECO:0000256" key="4">
    <source>
        <dbReference type="ARBA" id="ARBA00022556"/>
    </source>
</evidence>
<dbReference type="GO" id="GO:0019171">
    <property type="term" value="F:(3R)-hydroxyacyl-[acyl-carrier-protein] dehydratase activity"/>
    <property type="evidence" value="ECO:0007669"/>
    <property type="project" value="UniProtKB-EC"/>
</dbReference>
<dbReference type="NCBIfam" id="NF000582">
    <property type="entry name" value="PRK00006.1"/>
    <property type="match status" value="1"/>
</dbReference>
<name>E3CW68_9BACT</name>
<dbReference type="GO" id="GO:0009245">
    <property type="term" value="P:lipid A biosynthetic process"/>
    <property type="evidence" value="ECO:0007669"/>
    <property type="project" value="UniProtKB-UniRule"/>
</dbReference>
<dbReference type="PANTHER" id="PTHR30272:SF1">
    <property type="entry name" value="3-HYDROXYACYL-[ACYL-CARRIER-PROTEIN] DEHYDRATASE"/>
    <property type="match status" value="1"/>
</dbReference>
<dbReference type="HOGENOM" id="CLU_078912_3_0_0"/>
<dbReference type="RefSeq" id="WP_006300495.1">
    <property type="nucleotide sequence ID" value="NZ_CM001022.1"/>
</dbReference>
<keyword evidence="2 8" id="KW-0963">Cytoplasm</keyword>
<gene>
    <name evidence="8" type="primary">fabZ</name>
    <name evidence="9" type="ORF">Apau_0892</name>
</gene>
<keyword evidence="3 8" id="KW-0444">Lipid biosynthesis</keyword>
<sequence>MLDILEIQARLPHRYPFLLVDRILEAEGNRVVGIKNVTINEPFFQGHFPQEPVMPGVLVLEAMGQVASIIVSLQPGFEKMVAFLTSVEEAKFRRPVRPGDQLRTEAELVKFRSRMGKIHARGTVDGELVAEATLGFVLSRTLTKGTEEERP</sequence>
<dbReference type="Pfam" id="PF07977">
    <property type="entry name" value="FabA"/>
    <property type="match status" value="1"/>
</dbReference>
<dbReference type="EMBL" id="CM001022">
    <property type="protein sequence ID" value="EFQ23320.1"/>
    <property type="molecule type" value="Genomic_DNA"/>
</dbReference>
<dbReference type="InterPro" id="IPR013114">
    <property type="entry name" value="FabA_FabZ"/>
</dbReference>
<feature type="active site" evidence="8">
    <location>
        <position position="47"/>
    </location>
</feature>
<comment type="subcellular location">
    <subcellularLocation>
        <location evidence="1 8">Cytoplasm</location>
    </subcellularLocation>
</comment>
<dbReference type="InterPro" id="IPR029069">
    <property type="entry name" value="HotDog_dom_sf"/>
</dbReference>
<evidence type="ECO:0000256" key="5">
    <source>
        <dbReference type="ARBA" id="ARBA00023098"/>
    </source>
</evidence>
<evidence type="ECO:0000313" key="10">
    <source>
        <dbReference type="Proteomes" id="UP000005096"/>
    </source>
</evidence>
<dbReference type="PaxDb" id="584708-Apau_0892"/>
<protein>
    <recommendedName>
        <fullName evidence="8">3-hydroxyacyl-[acyl-carrier-protein] dehydratase FabZ</fullName>
        <ecNumber evidence="8">4.2.1.59</ecNumber>
    </recommendedName>
    <alternativeName>
        <fullName evidence="8">(3R)-hydroxymyristoyl-[acyl-carrier-protein] dehydratase</fullName>
        <shortName evidence="8">(3R)-hydroxymyristoyl-ACP dehydrase</shortName>
    </alternativeName>
    <alternativeName>
        <fullName evidence="8">Beta-hydroxyacyl-ACP dehydratase</fullName>
    </alternativeName>
</protein>
<comment type="function">
    <text evidence="7 8">Involved in unsaturated fatty acids biosynthesis. Catalyzes the dehydration of short chain beta-hydroxyacyl-ACPs and long chain saturated and unsaturated beta-hydroxyacyl-ACPs.</text>
</comment>
<dbReference type="NCBIfam" id="TIGR01750">
    <property type="entry name" value="fabZ"/>
    <property type="match status" value="1"/>
</dbReference>
<dbReference type="Proteomes" id="UP000005096">
    <property type="component" value="Chromosome"/>
</dbReference>